<evidence type="ECO:0000313" key="1">
    <source>
        <dbReference type="EMBL" id="RAI77719.1"/>
    </source>
</evidence>
<dbReference type="RefSeq" id="WP_111348641.1">
    <property type="nucleotide sequence ID" value="NZ_QLII01000001.1"/>
</dbReference>
<dbReference type="Proteomes" id="UP000249016">
    <property type="component" value="Unassembled WGS sequence"/>
</dbReference>
<dbReference type="AlphaFoldDB" id="A0A327NTD9"/>
<comment type="caution">
    <text evidence="1">The sequence shown here is derived from an EMBL/GenBank/DDBJ whole genome shotgun (WGS) entry which is preliminary data.</text>
</comment>
<proteinExistence type="predicted"/>
<sequence>MASSYTFLPWLRRGLAKKITEPDPLTNAPASTPNASVMVGVKLLADDLEKQTILHQTTLLGPGDIIGIERDAIVKTEPRAGIVNFEPTYFPYIEFYEEDLPWRYTPAQAAKGIRLRPWLALIVLEAPEFERKNPVSGGSNRVVLVKSAFQSLVFPPSDQTWAWAHVQVNDNTLDLSDLSKRDIAIGDALTRNPNVGSSRLLCPRRLRPNTQYYAFLIPRSKKGVSQV</sequence>
<dbReference type="OrthoDB" id="9816502at2"/>
<reference evidence="1 2" key="1">
    <citation type="submission" date="2018-06" db="EMBL/GenBank/DDBJ databases">
        <title>Spirosoma sp. HMF3257 Genome sequencing and assembly.</title>
        <authorList>
            <person name="Kang H."/>
            <person name="Cha I."/>
            <person name="Kim H."/>
            <person name="Kang J."/>
            <person name="Joh K."/>
        </authorList>
    </citation>
    <scope>NUCLEOTIDE SEQUENCE [LARGE SCALE GENOMIC DNA]</scope>
    <source>
        <strain evidence="1 2">HMF3257</strain>
    </source>
</reference>
<accession>A0A327NTD9</accession>
<dbReference type="EMBL" id="QLII01000001">
    <property type="protein sequence ID" value="RAI77719.1"/>
    <property type="molecule type" value="Genomic_DNA"/>
</dbReference>
<organism evidence="1 2">
    <name type="scientific">Spirosoma telluris</name>
    <dbReference type="NCBI Taxonomy" id="2183553"/>
    <lineage>
        <taxon>Bacteria</taxon>
        <taxon>Pseudomonadati</taxon>
        <taxon>Bacteroidota</taxon>
        <taxon>Cytophagia</taxon>
        <taxon>Cytophagales</taxon>
        <taxon>Cytophagaceae</taxon>
        <taxon>Spirosoma</taxon>
    </lineage>
</organism>
<gene>
    <name evidence="1" type="ORF">HMF3257_32755</name>
</gene>
<name>A0A327NTD9_9BACT</name>
<protein>
    <submittedName>
        <fullName evidence="1">Uncharacterized protein</fullName>
    </submittedName>
</protein>
<keyword evidence="2" id="KW-1185">Reference proteome</keyword>
<evidence type="ECO:0000313" key="2">
    <source>
        <dbReference type="Proteomes" id="UP000249016"/>
    </source>
</evidence>